<organism evidence="1 2">
    <name type="scientific">Hymenobacter cellulosilyticus</name>
    <dbReference type="NCBI Taxonomy" id="2932248"/>
    <lineage>
        <taxon>Bacteria</taxon>
        <taxon>Pseudomonadati</taxon>
        <taxon>Bacteroidota</taxon>
        <taxon>Cytophagia</taxon>
        <taxon>Cytophagales</taxon>
        <taxon>Hymenobacteraceae</taxon>
        <taxon>Hymenobacter</taxon>
    </lineage>
</organism>
<proteinExistence type="predicted"/>
<evidence type="ECO:0000313" key="1">
    <source>
        <dbReference type="EMBL" id="UOQ71842.1"/>
    </source>
</evidence>
<accession>A0A8T9Q4F2</accession>
<dbReference type="Proteomes" id="UP000831796">
    <property type="component" value="Chromosome"/>
</dbReference>
<protein>
    <submittedName>
        <fullName evidence="1">Uncharacterized protein</fullName>
    </submittedName>
</protein>
<name>A0A8T9Q4F2_9BACT</name>
<dbReference type="EMBL" id="CP095046">
    <property type="protein sequence ID" value="UOQ71842.1"/>
    <property type="molecule type" value="Genomic_DNA"/>
</dbReference>
<dbReference type="KEGG" id="hcu:MUN79_25105"/>
<sequence>MKGGLDGKVVTRAFVELLDSGQVLAMRYKYWLNMPGSTPNNGTIETVYLLRRANSSTTTCINGNRLSGGGARFRETILPYLTERPDLIELVEKRKVALDHLSGIVRALNTGQPYTLAVPYYN</sequence>
<dbReference type="AlphaFoldDB" id="A0A8T9Q4F2"/>
<keyword evidence="2" id="KW-1185">Reference proteome</keyword>
<gene>
    <name evidence="1" type="ORF">MUN79_25105</name>
</gene>
<evidence type="ECO:0000313" key="2">
    <source>
        <dbReference type="Proteomes" id="UP000831796"/>
    </source>
</evidence>
<dbReference type="RefSeq" id="WP_244675243.1">
    <property type="nucleotide sequence ID" value="NZ_CP095046.1"/>
</dbReference>
<reference evidence="1" key="1">
    <citation type="submission" date="2022-04" db="EMBL/GenBank/DDBJ databases">
        <title>Hymenobacter sp. isolated from the air.</title>
        <authorList>
            <person name="Won M."/>
            <person name="Lee C.-M."/>
            <person name="Woen H.-Y."/>
            <person name="Kwon S.-W."/>
        </authorList>
    </citation>
    <scope>NUCLEOTIDE SEQUENCE</scope>
    <source>
        <strain evidence="1">5116S-3</strain>
    </source>
</reference>